<gene>
    <name evidence="1" type="ORF">SAMN04490357_2669</name>
</gene>
<proteinExistence type="predicted"/>
<reference evidence="1 2" key="1">
    <citation type="submission" date="2016-10" db="EMBL/GenBank/DDBJ databases">
        <authorList>
            <person name="de Groot N.N."/>
        </authorList>
    </citation>
    <scope>NUCLEOTIDE SEQUENCE [LARGE SCALE GENOMIC DNA]</scope>
    <source>
        <strain evidence="1 2">DSM 40306</strain>
    </source>
</reference>
<protein>
    <submittedName>
        <fullName evidence="1">Uncharacterized protein</fullName>
    </submittedName>
</protein>
<dbReference type="Proteomes" id="UP000182375">
    <property type="component" value="Unassembled WGS sequence"/>
</dbReference>
<dbReference type="AlphaFoldDB" id="A0A1H4UNQ7"/>
<dbReference type="GeneID" id="95511830"/>
<dbReference type="EMBL" id="FNTD01000004">
    <property type="protein sequence ID" value="SEC69941.1"/>
    <property type="molecule type" value="Genomic_DNA"/>
</dbReference>
<organism evidence="1 2">
    <name type="scientific">Streptomyces misionensis</name>
    <dbReference type="NCBI Taxonomy" id="67331"/>
    <lineage>
        <taxon>Bacteria</taxon>
        <taxon>Bacillati</taxon>
        <taxon>Actinomycetota</taxon>
        <taxon>Actinomycetes</taxon>
        <taxon>Kitasatosporales</taxon>
        <taxon>Streptomycetaceae</taxon>
        <taxon>Streptomyces</taxon>
    </lineage>
</organism>
<name>A0A1H4UNQ7_9ACTN</name>
<evidence type="ECO:0000313" key="2">
    <source>
        <dbReference type="Proteomes" id="UP000182375"/>
    </source>
</evidence>
<dbReference type="RefSeq" id="WP_074992129.1">
    <property type="nucleotide sequence ID" value="NZ_FNTD01000004.1"/>
</dbReference>
<accession>A0A1H4UNQ7</accession>
<evidence type="ECO:0000313" key="1">
    <source>
        <dbReference type="EMBL" id="SEC69941.1"/>
    </source>
</evidence>
<sequence length="129" mass="12767">MSFESEFTFCMHGAGLPTPAEALTSAEEVLHFLEEFHNAAELAGGTDVTLTALEAAGFTGLGTVAAEAGAVTAAAYAGAVAGCLLAATGSTVWDLLAQTGTDQNPAVVHDVVVAANDAGVAVPSEFAVA</sequence>